<comment type="caution">
    <text evidence="1">The sequence shown here is derived from an EMBL/GenBank/DDBJ whole genome shotgun (WGS) entry which is preliminary data.</text>
</comment>
<dbReference type="EMBL" id="BARW01020380">
    <property type="protein sequence ID" value="GAI90924.1"/>
    <property type="molecule type" value="Genomic_DNA"/>
</dbReference>
<protein>
    <submittedName>
        <fullName evidence="1">Uncharacterized protein</fullName>
    </submittedName>
</protein>
<feature type="non-terminal residue" evidence="1">
    <location>
        <position position="33"/>
    </location>
</feature>
<organism evidence="1">
    <name type="scientific">marine sediment metagenome</name>
    <dbReference type="NCBI Taxonomy" id="412755"/>
    <lineage>
        <taxon>unclassified sequences</taxon>
        <taxon>metagenomes</taxon>
        <taxon>ecological metagenomes</taxon>
    </lineage>
</organism>
<reference evidence="1" key="1">
    <citation type="journal article" date="2014" name="Front. Microbiol.">
        <title>High frequency of phylogenetically diverse reductive dehalogenase-homologous genes in deep subseafloor sedimentary metagenomes.</title>
        <authorList>
            <person name="Kawai M."/>
            <person name="Futagami T."/>
            <person name="Toyoda A."/>
            <person name="Takaki Y."/>
            <person name="Nishi S."/>
            <person name="Hori S."/>
            <person name="Arai W."/>
            <person name="Tsubouchi T."/>
            <person name="Morono Y."/>
            <person name="Uchiyama I."/>
            <person name="Ito T."/>
            <person name="Fujiyama A."/>
            <person name="Inagaki F."/>
            <person name="Takami H."/>
        </authorList>
    </citation>
    <scope>NUCLEOTIDE SEQUENCE</scope>
    <source>
        <strain evidence="1">Expedition CK06-06</strain>
    </source>
</reference>
<name>X1UF08_9ZZZZ</name>
<sequence>MEDQKFLDLVLAELKEQGTEAKRGFSGLHKKVD</sequence>
<dbReference type="AlphaFoldDB" id="X1UF08"/>
<gene>
    <name evidence="1" type="ORF">S12H4_34449</name>
</gene>
<accession>X1UF08</accession>
<evidence type="ECO:0000313" key="1">
    <source>
        <dbReference type="EMBL" id="GAI90924.1"/>
    </source>
</evidence>
<proteinExistence type="predicted"/>